<organism evidence="4 5">
    <name type="scientific">Syncephalastrum racemosum</name>
    <name type="common">Filamentous fungus</name>
    <dbReference type="NCBI Taxonomy" id="13706"/>
    <lineage>
        <taxon>Eukaryota</taxon>
        <taxon>Fungi</taxon>
        <taxon>Fungi incertae sedis</taxon>
        <taxon>Mucoromycota</taxon>
        <taxon>Mucoromycotina</taxon>
        <taxon>Mucoromycetes</taxon>
        <taxon>Mucorales</taxon>
        <taxon>Syncephalastraceae</taxon>
        <taxon>Syncephalastrum</taxon>
    </lineage>
</organism>
<proteinExistence type="predicted"/>
<name>A0A1X2H3Y1_SYNRA</name>
<dbReference type="InterPro" id="IPR050194">
    <property type="entry name" value="Glycosyltransferase_grp1"/>
</dbReference>
<sequence>MRIAIITENFLPKVDGVTRTLARLLEHLQVTGHEVLLLGPESGQEEYAGAKLLGTAGIPFMPYPELKLNLWRPTFTQRLVEFDPQVIHLVDPVWLGAAGLAICRMHLPHVPLVSSYHTNLATYCGHFGFGFFTPLMWRWNRFCHASCAYVVCPSPSTRRILEKQHFERVRIWPRGVDDTVFSPTRRSNHLRHQWVDDADQKTIILYVGRVSFEKNLKLVLDAYRHMDHTTCHLVIVGHGPAFDEIQQTCVEAGTPVTFTGYLQGLHLATAYASADVFAFPSVTETFGQVVLEAMASGLPVAALRAEGVRDLVDHEHTGLLMNAKAGPVRYRANLNRLVQDPATRSRMGRAAVAKSKQYTWWEAMECMVRTYKDAISLKWHHQNQQPGTELATTAIVAAAVGATTGTAAVAEVELGPSRADAVDDQSDDSGVEEDCCSLGEEHYQQEQARQFAIS</sequence>
<evidence type="ECO:0000313" key="5">
    <source>
        <dbReference type="Proteomes" id="UP000242180"/>
    </source>
</evidence>
<dbReference type="Pfam" id="PF13439">
    <property type="entry name" value="Glyco_transf_4"/>
    <property type="match status" value="1"/>
</dbReference>
<keyword evidence="4" id="KW-0808">Transferase</keyword>
<dbReference type="Gene3D" id="3.40.50.2000">
    <property type="entry name" value="Glycogen Phosphorylase B"/>
    <property type="match status" value="2"/>
</dbReference>
<dbReference type="PANTHER" id="PTHR45947">
    <property type="entry name" value="SULFOQUINOVOSYL TRANSFERASE SQD2"/>
    <property type="match status" value="1"/>
</dbReference>
<dbReference type="InterPro" id="IPR001296">
    <property type="entry name" value="Glyco_trans_1"/>
</dbReference>
<evidence type="ECO:0000259" key="3">
    <source>
        <dbReference type="Pfam" id="PF13439"/>
    </source>
</evidence>
<dbReference type="InterPro" id="IPR028098">
    <property type="entry name" value="Glyco_trans_4-like_N"/>
</dbReference>
<evidence type="ECO:0000256" key="1">
    <source>
        <dbReference type="ARBA" id="ARBA00022676"/>
    </source>
</evidence>
<keyword evidence="5" id="KW-1185">Reference proteome</keyword>
<feature type="domain" description="Glycosyltransferase subfamily 4-like N-terminal" evidence="3">
    <location>
        <begin position="14"/>
        <end position="178"/>
    </location>
</feature>
<dbReference type="OrthoDB" id="443318at2759"/>
<dbReference type="AlphaFoldDB" id="A0A1X2H3Y1"/>
<dbReference type="Proteomes" id="UP000242180">
    <property type="component" value="Unassembled WGS sequence"/>
</dbReference>
<feature type="domain" description="Glycosyl transferase family 1" evidence="2">
    <location>
        <begin position="199"/>
        <end position="351"/>
    </location>
</feature>
<dbReference type="PANTHER" id="PTHR45947:SF3">
    <property type="entry name" value="SULFOQUINOVOSYL TRANSFERASE SQD2"/>
    <property type="match status" value="1"/>
</dbReference>
<comment type="caution">
    <text evidence="4">The sequence shown here is derived from an EMBL/GenBank/DDBJ whole genome shotgun (WGS) entry which is preliminary data.</text>
</comment>
<dbReference type="GO" id="GO:0016757">
    <property type="term" value="F:glycosyltransferase activity"/>
    <property type="evidence" value="ECO:0007669"/>
    <property type="project" value="UniProtKB-KW"/>
</dbReference>
<gene>
    <name evidence="4" type="ORF">BCR43DRAFT_496279</name>
</gene>
<keyword evidence="1" id="KW-0328">Glycosyltransferase</keyword>
<reference evidence="4 5" key="1">
    <citation type="submission" date="2016-07" db="EMBL/GenBank/DDBJ databases">
        <title>Pervasive Adenine N6-methylation of Active Genes in Fungi.</title>
        <authorList>
            <consortium name="DOE Joint Genome Institute"/>
            <person name="Mondo S.J."/>
            <person name="Dannebaum R.O."/>
            <person name="Kuo R.C."/>
            <person name="Labutti K."/>
            <person name="Haridas S."/>
            <person name="Kuo A."/>
            <person name="Salamov A."/>
            <person name="Ahrendt S.R."/>
            <person name="Lipzen A."/>
            <person name="Sullivan W."/>
            <person name="Andreopoulos W.B."/>
            <person name="Clum A."/>
            <person name="Lindquist E."/>
            <person name="Daum C."/>
            <person name="Ramamoorthy G.K."/>
            <person name="Gryganskyi A."/>
            <person name="Culley D."/>
            <person name="Magnuson J.K."/>
            <person name="James T.Y."/>
            <person name="O'Malley M.A."/>
            <person name="Stajich J.E."/>
            <person name="Spatafora J.W."/>
            <person name="Visel A."/>
            <person name="Grigoriev I.V."/>
        </authorList>
    </citation>
    <scope>NUCLEOTIDE SEQUENCE [LARGE SCALE GENOMIC DNA]</scope>
    <source>
        <strain evidence="4 5">NRRL 2496</strain>
    </source>
</reference>
<evidence type="ECO:0000313" key="4">
    <source>
        <dbReference type="EMBL" id="ORY93061.1"/>
    </source>
</evidence>
<dbReference type="InParanoid" id="A0A1X2H3Y1"/>
<evidence type="ECO:0000259" key="2">
    <source>
        <dbReference type="Pfam" id="PF00534"/>
    </source>
</evidence>
<dbReference type="Pfam" id="PF00534">
    <property type="entry name" value="Glycos_transf_1"/>
    <property type="match status" value="1"/>
</dbReference>
<dbReference type="SUPFAM" id="SSF53756">
    <property type="entry name" value="UDP-Glycosyltransferase/glycogen phosphorylase"/>
    <property type="match status" value="1"/>
</dbReference>
<protein>
    <submittedName>
        <fullName evidence="4">Glycosyl transferase group 1</fullName>
    </submittedName>
</protein>
<accession>A0A1X2H3Y1</accession>
<dbReference type="OMA" id="ERVDLWQ"/>
<dbReference type="CDD" id="cd03814">
    <property type="entry name" value="GT4-like"/>
    <property type="match status" value="1"/>
</dbReference>
<dbReference type="EMBL" id="MCGN01000009">
    <property type="protein sequence ID" value="ORY93061.1"/>
    <property type="molecule type" value="Genomic_DNA"/>
</dbReference>
<dbReference type="STRING" id="13706.A0A1X2H3Y1"/>